<dbReference type="Proteomes" id="UP000268285">
    <property type="component" value="Unassembled WGS sequence"/>
</dbReference>
<name>A0A498QTV5_9MYCO</name>
<evidence type="ECO:0000313" key="2">
    <source>
        <dbReference type="Proteomes" id="UP000268285"/>
    </source>
</evidence>
<keyword evidence="2" id="KW-1185">Reference proteome</keyword>
<sequence length="162" mass="17683">MTRPDLEQRVTRAEVVLAERRFVSAIDVLVGLNWLVPSQLDIWRQGRVPAPEQLMQVNPAKVAAATAALRSWAQNRGLHPSETDYTARIRDRRDLRFNVTADAAIERRAVAASVGPGFAGSPRQRLPEASDTTARSGCDCIATGCQFGCAMQCPDPSLVNDP</sequence>
<protein>
    <submittedName>
        <fullName evidence="1">Uncharacterized protein</fullName>
    </submittedName>
</protein>
<reference evidence="1 2" key="1">
    <citation type="submission" date="2018-09" db="EMBL/GenBank/DDBJ databases">
        <authorList>
            <person name="Tagini F."/>
        </authorList>
    </citation>
    <scope>NUCLEOTIDE SEQUENCE [LARGE SCALE GENOMIC DNA]</scope>
    <source>
        <strain evidence="1 2">MK142</strain>
    </source>
</reference>
<gene>
    <name evidence="1" type="ORF">LAUMK142_02781</name>
</gene>
<proteinExistence type="predicted"/>
<accession>A0A498QTV5</accession>
<dbReference type="RefSeq" id="WP_122502223.1">
    <property type="nucleotide sequence ID" value="NZ_UPHU01000001.1"/>
</dbReference>
<evidence type="ECO:0000313" key="1">
    <source>
        <dbReference type="EMBL" id="VBA50729.1"/>
    </source>
</evidence>
<dbReference type="EMBL" id="UPHU01000001">
    <property type="protein sequence ID" value="VBA50729.1"/>
    <property type="molecule type" value="Genomic_DNA"/>
</dbReference>
<dbReference type="AlphaFoldDB" id="A0A498QTV5"/>
<organism evidence="1 2">
    <name type="scientific">Mycobacterium pseudokansasii</name>
    <dbReference type="NCBI Taxonomy" id="2341080"/>
    <lineage>
        <taxon>Bacteria</taxon>
        <taxon>Bacillati</taxon>
        <taxon>Actinomycetota</taxon>
        <taxon>Actinomycetes</taxon>
        <taxon>Mycobacteriales</taxon>
        <taxon>Mycobacteriaceae</taxon>
        <taxon>Mycobacterium</taxon>
    </lineage>
</organism>
<dbReference type="OrthoDB" id="128600at2"/>